<dbReference type="InterPro" id="IPR005101">
    <property type="entry name" value="Cryptochr/Photolyase_FAD-bd"/>
</dbReference>
<dbReference type="PANTHER" id="PTHR11455">
    <property type="entry name" value="CRYPTOCHROME"/>
    <property type="match status" value="1"/>
</dbReference>
<name>A0A318T0C6_9RHOB</name>
<dbReference type="EMBL" id="QJTE01000001">
    <property type="protein sequence ID" value="PYE85507.1"/>
    <property type="molecule type" value="Genomic_DNA"/>
</dbReference>
<evidence type="ECO:0000256" key="2">
    <source>
        <dbReference type="ARBA" id="ARBA00022630"/>
    </source>
</evidence>
<evidence type="ECO:0000256" key="5">
    <source>
        <dbReference type="PIRSR" id="PIRSR602081-2"/>
    </source>
</evidence>
<evidence type="ECO:0000256" key="4">
    <source>
        <dbReference type="PIRSR" id="PIRSR602081-1"/>
    </source>
</evidence>
<dbReference type="InterPro" id="IPR014729">
    <property type="entry name" value="Rossmann-like_a/b/a_fold"/>
</dbReference>
<feature type="binding site" evidence="4">
    <location>
        <begin position="365"/>
        <end position="367"/>
    </location>
    <ligand>
        <name>FAD</name>
        <dbReference type="ChEBI" id="CHEBI:57692"/>
    </ligand>
</feature>
<dbReference type="GO" id="GO:0003904">
    <property type="term" value="F:deoxyribodipyrimidine photo-lyase activity"/>
    <property type="evidence" value="ECO:0007669"/>
    <property type="project" value="TreeGrafter"/>
</dbReference>
<feature type="site" description="Electron transfer via tryptophanyl radical" evidence="5">
    <location>
        <position position="375"/>
    </location>
</feature>
<comment type="caution">
    <text evidence="8">The sequence shown here is derived from an EMBL/GenBank/DDBJ whole genome shotgun (WGS) entry which is preliminary data.</text>
</comment>
<feature type="binding site" evidence="4">
    <location>
        <begin position="227"/>
        <end position="231"/>
    </location>
    <ligand>
        <name>FAD</name>
        <dbReference type="ChEBI" id="CHEBI:57692"/>
    </ligand>
</feature>
<dbReference type="Proteomes" id="UP000248311">
    <property type="component" value="Unassembled WGS sequence"/>
</dbReference>
<keyword evidence="9" id="KW-1185">Reference proteome</keyword>
<comment type="cofactor">
    <cofactor evidence="4">
        <name>FAD</name>
        <dbReference type="ChEBI" id="CHEBI:57692"/>
    </cofactor>
    <text evidence="4">Binds 1 FAD per subunit.</text>
</comment>
<dbReference type="InterPro" id="IPR036155">
    <property type="entry name" value="Crypto/Photolyase_N_sf"/>
</dbReference>
<dbReference type="InterPro" id="IPR006050">
    <property type="entry name" value="DNA_photolyase_N"/>
</dbReference>
<sequence length="473" mass="52133">MWFRRDLRLADNAALTAAASSGGPVVPVFLCDAVLEGEGAAPRFRRGLSVEALSQALEQRGSRLILRRGKAEEILPALAEELGAKAVHAGRLHGPRDRANDAAVSDALTARGIAFTLHDGHTLHPPEAARTTTGGSYKVFTPFWKALRQRDPGALLPEPARLPAPEAWPASDDLQDWALGAAMRQGAAVVQPHCHAGEAAAQDRLEAFLGRLDDYTEARDRLADRATSGLSENLTYGEVSPRACWHAASRALHEGGASGRGAEAFRRELVWRDFAWHLMAHAPDMATTNWRSEWDGFPWADGGPQAEAWRRGRTGMDVVDAAQREMFVTGTMHNRARMISASYLTKHLMTDWRVGRAWFEDCLIDWDEASNAVNWQWVAGSGADASPFFRIFNPETQASKFDPEGRYRRAWIAEGQENPPKGALAYFDAIPRSWGMSATDAYPQVPLIGTREGRERALDAYRSRREEQGSEDG</sequence>
<evidence type="ECO:0000256" key="6">
    <source>
        <dbReference type="RuleBase" id="RU004182"/>
    </source>
</evidence>
<evidence type="ECO:0000256" key="1">
    <source>
        <dbReference type="ARBA" id="ARBA00001932"/>
    </source>
</evidence>
<gene>
    <name evidence="8" type="ORF">DFP88_101174</name>
</gene>
<dbReference type="Pfam" id="PF03441">
    <property type="entry name" value="FAD_binding_7"/>
    <property type="match status" value="1"/>
</dbReference>
<dbReference type="Gene3D" id="1.25.40.80">
    <property type="match status" value="1"/>
</dbReference>
<dbReference type="InterPro" id="IPR036134">
    <property type="entry name" value="Crypto/Photolyase_FAD-like_sf"/>
</dbReference>
<feature type="site" description="Electron transfer via tryptophanyl radical" evidence="5">
    <location>
        <position position="299"/>
    </location>
</feature>
<dbReference type="PANTHER" id="PTHR11455:SF9">
    <property type="entry name" value="CRYPTOCHROME CIRCADIAN CLOCK 5 ISOFORM X1"/>
    <property type="match status" value="1"/>
</dbReference>
<dbReference type="AlphaFoldDB" id="A0A318T0C6"/>
<dbReference type="Pfam" id="PF00875">
    <property type="entry name" value="DNA_photolyase"/>
    <property type="match status" value="1"/>
</dbReference>
<dbReference type="GO" id="GO:0071949">
    <property type="term" value="F:FAD binding"/>
    <property type="evidence" value="ECO:0007669"/>
    <property type="project" value="TreeGrafter"/>
</dbReference>
<evidence type="ECO:0000259" key="7">
    <source>
        <dbReference type="PROSITE" id="PS51645"/>
    </source>
</evidence>
<keyword evidence="8" id="KW-0456">Lyase</keyword>
<dbReference type="GO" id="GO:0003677">
    <property type="term" value="F:DNA binding"/>
    <property type="evidence" value="ECO:0007669"/>
    <property type="project" value="TreeGrafter"/>
</dbReference>
<comment type="cofactor">
    <cofactor evidence="1">
        <name>(6R)-5,10-methylene-5,6,7,8-tetrahydrofolate</name>
        <dbReference type="ChEBI" id="CHEBI:15636"/>
    </cofactor>
</comment>
<feature type="site" description="Electron transfer via tryptophanyl radical" evidence="5">
    <location>
        <position position="352"/>
    </location>
</feature>
<keyword evidence="2 4" id="KW-0285">Flavoprotein</keyword>
<proteinExistence type="inferred from homology"/>
<keyword evidence="3 4" id="KW-0274">FAD</keyword>
<accession>A0A318T0C6</accession>
<dbReference type="SUPFAM" id="SSF52425">
    <property type="entry name" value="Cryptochrome/photolyase, N-terminal domain"/>
    <property type="match status" value="1"/>
</dbReference>
<dbReference type="InterPro" id="IPR002081">
    <property type="entry name" value="Cryptochrome/DNA_photolyase_1"/>
</dbReference>
<dbReference type="GO" id="GO:0009416">
    <property type="term" value="P:response to light stimulus"/>
    <property type="evidence" value="ECO:0007669"/>
    <property type="project" value="TreeGrafter"/>
</dbReference>
<dbReference type="SUPFAM" id="SSF48173">
    <property type="entry name" value="Cryptochrome/photolyase FAD-binding domain"/>
    <property type="match status" value="1"/>
</dbReference>
<organism evidence="8 9">
    <name type="scientific">Pseudoroseicyclus aestuarii</name>
    <dbReference type="NCBI Taxonomy" id="1795041"/>
    <lineage>
        <taxon>Bacteria</taxon>
        <taxon>Pseudomonadati</taxon>
        <taxon>Pseudomonadota</taxon>
        <taxon>Alphaproteobacteria</taxon>
        <taxon>Rhodobacterales</taxon>
        <taxon>Paracoccaceae</taxon>
        <taxon>Pseudoroseicyclus</taxon>
    </lineage>
</organism>
<evidence type="ECO:0000313" key="8">
    <source>
        <dbReference type="EMBL" id="PYE85507.1"/>
    </source>
</evidence>
<protein>
    <submittedName>
        <fullName evidence="8">Deoxyribodipyrimidine photo-lyase</fullName>
    </submittedName>
</protein>
<feature type="domain" description="Photolyase/cryptochrome alpha/beta" evidence="7">
    <location>
        <begin position="1"/>
        <end position="123"/>
    </location>
</feature>
<dbReference type="Gene3D" id="3.40.50.620">
    <property type="entry name" value="HUPs"/>
    <property type="match status" value="1"/>
</dbReference>
<evidence type="ECO:0000313" key="9">
    <source>
        <dbReference type="Proteomes" id="UP000248311"/>
    </source>
</evidence>
<keyword evidence="6" id="KW-0157">Chromophore</keyword>
<dbReference type="PRINTS" id="PR00147">
    <property type="entry name" value="DNAPHOTLYASE"/>
</dbReference>
<reference evidence="8 9" key="1">
    <citation type="submission" date="2018-06" db="EMBL/GenBank/DDBJ databases">
        <title>Genomic Encyclopedia of Type Strains, Phase III (KMG-III): the genomes of soil and plant-associated and newly described type strains.</title>
        <authorList>
            <person name="Whitman W."/>
        </authorList>
    </citation>
    <scope>NUCLEOTIDE SEQUENCE [LARGE SCALE GENOMIC DNA]</scope>
    <source>
        <strain evidence="8 9">CECT 9025</strain>
    </source>
</reference>
<comment type="similarity">
    <text evidence="6">Belongs to the DNA photolyase family.</text>
</comment>
<evidence type="ECO:0000256" key="3">
    <source>
        <dbReference type="ARBA" id="ARBA00022827"/>
    </source>
</evidence>
<dbReference type="Gene3D" id="1.10.579.10">
    <property type="entry name" value="DNA Cyclobutane Dipyrimidine Photolyase, subunit A, domain 3"/>
    <property type="match status" value="1"/>
</dbReference>
<dbReference type="PROSITE" id="PS51645">
    <property type="entry name" value="PHR_CRY_ALPHA_BETA"/>
    <property type="match status" value="1"/>
</dbReference>
<feature type="binding site" evidence="4">
    <location>
        <position position="265"/>
    </location>
    <ligand>
        <name>FAD</name>
        <dbReference type="ChEBI" id="CHEBI:57692"/>
    </ligand>
</feature>
<feature type="binding site" evidence="4">
    <location>
        <position position="215"/>
    </location>
    <ligand>
        <name>FAD</name>
        <dbReference type="ChEBI" id="CHEBI:57692"/>
    </ligand>
</feature>